<dbReference type="Proteomes" id="UP001345219">
    <property type="component" value="Chromosome 24"/>
</dbReference>
<gene>
    <name evidence="1" type="ORF">SAY87_031741</name>
</gene>
<keyword evidence="2" id="KW-1185">Reference proteome</keyword>
<organism evidence="1 2">
    <name type="scientific">Trapa incisa</name>
    <dbReference type="NCBI Taxonomy" id="236973"/>
    <lineage>
        <taxon>Eukaryota</taxon>
        <taxon>Viridiplantae</taxon>
        <taxon>Streptophyta</taxon>
        <taxon>Embryophyta</taxon>
        <taxon>Tracheophyta</taxon>
        <taxon>Spermatophyta</taxon>
        <taxon>Magnoliopsida</taxon>
        <taxon>eudicotyledons</taxon>
        <taxon>Gunneridae</taxon>
        <taxon>Pentapetalae</taxon>
        <taxon>rosids</taxon>
        <taxon>malvids</taxon>
        <taxon>Myrtales</taxon>
        <taxon>Lythraceae</taxon>
        <taxon>Trapa</taxon>
    </lineage>
</organism>
<dbReference type="AlphaFoldDB" id="A0AAN7KTW0"/>
<name>A0AAN7KTW0_9MYRT</name>
<accession>A0AAN7KTW0</accession>
<reference evidence="1 2" key="1">
    <citation type="journal article" date="2023" name="Hortic Res">
        <title>Pangenome of water caltrop reveals structural variations and asymmetric subgenome divergence after allopolyploidization.</title>
        <authorList>
            <person name="Zhang X."/>
            <person name="Chen Y."/>
            <person name="Wang L."/>
            <person name="Yuan Y."/>
            <person name="Fang M."/>
            <person name="Shi L."/>
            <person name="Lu R."/>
            <person name="Comes H.P."/>
            <person name="Ma Y."/>
            <person name="Chen Y."/>
            <person name="Huang G."/>
            <person name="Zhou Y."/>
            <person name="Zheng Z."/>
            <person name="Qiu Y."/>
        </authorList>
    </citation>
    <scope>NUCLEOTIDE SEQUENCE [LARGE SCALE GENOMIC DNA]</scope>
    <source>
        <tissue evidence="1">Roots</tissue>
    </source>
</reference>
<evidence type="ECO:0000313" key="2">
    <source>
        <dbReference type="Proteomes" id="UP001345219"/>
    </source>
</evidence>
<comment type="caution">
    <text evidence="1">The sequence shown here is derived from an EMBL/GenBank/DDBJ whole genome shotgun (WGS) entry which is preliminary data.</text>
</comment>
<protein>
    <submittedName>
        <fullName evidence="1">Uncharacterized protein</fullName>
    </submittedName>
</protein>
<proteinExistence type="predicted"/>
<dbReference type="EMBL" id="JAXIOK010000005">
    <property type="protein sequence ID" value="KAK4771209.1"/>
    <property type="molecule type" value="Genomic_DNA"/>
</dbReference>
<evidence type="ECO:0000313" key="1">
    <source>
        <dbReference type="EMBL" id="KAK4771209.1"/>
    </source>
</evidence>
<sequence>MREGTRAAQDADGGNGFQSIVISLVDKAEALVGLSTGTLREAVQGLLHLTSQSIESHEGFRFMLGSQLVDGFGQVVYAWKAVWLSLLDRYPAFVGLSRHLVNRSLN</sequence>